<feature type="transmembrane region" description="Helical" evidence="1">
    <location>
        <begin position="32"/>
        <end position="51"/>
    </location>
</feature>
<feature type="domain" description="GGDEF" evidence="3">
    <location>
        <begin position="212"/>
        <end position="332"/>
    </location>
</feature>
<evidence type="ECO:0000259" key="2">
    <source>
        <dbReference type="PROSITE" id="PS50883"/>
    </source>
</evidence>
<dbReference type="InterPro" id="IPR000160">
    <property type="entry name" value="GGDEF_dom"/>
</dbReference>
<dbReference type="InterPro" id="IPR035919">
    <property type="entry name" value="EAL_sf"/>
</dbReference>
<feature type="transmembrane region" description="Helical" evidence="1">
    <location>
        <begin position="57"/>
        <end position="76"/>
    </location>
</feature>
<dbReference type="AlphaFoldDB" id="A0A5A7SCW6"/>
<dbReference type="PROSITE" id="PS50883">
    <property type="entry name" value="EAL"/>
    <property type="match status" value="1"/>
</dbReference>
<evidence type="ECO:0000259" key="3">
    <source>
        <dbReference type="PROSITE" id="PS50887"/>
    </source>
</evidence>
<accession>A0A5A7SCW6</accession>
<dbReference type="InterPro" id="IPR050706">
    <property type="entry name" value="Cyclic-di-GMP_PDE-like"/>
</dbReference>
<feature type="transmembrane region" description="Helical" evidence="1">
    <location>
        <begin position="132"/>
        <end position="149"/>
    </location>
</feature>
<dbReference type="SMART" id="SM00052">
    <property type="entry name" value="EAL"/>
    <property type="match status" value="1"/>
</dbReference>
<keyword evidence="5" id="KW-1185">Reference proteome</keyword>
<dbReference type="Gene3D" id="3.20.20.450">
    <property type="entry name" value="EAL domain"/>
    <property type="match status" value="1"/>
</dbReference>
<keyword evidence="1" id="KW-0472">Membrane</keyword>
<feature type="transmembrane region" description="Helical" evidence="1">
    <location>
        <begin position="83"/>
        <end position="100"/>
    </location>
</feature>
<dbReference type="Proteomes" id="UP000322244">
    <property type="component" value="Unassembled WGS sequence"/>
</dbReference>
<gene>
    <name evidence="4" type="ORF">FOY51_16890</name>
</gene>
<keyword evidence="1" id="KW-1133">Transmembrane helix</keyword>
<dbReference type="GO" id="GO:0071111">
    <property type="term" value="F:cyclic-guanylate-specific phosphodiesterase activity"/>
    <property type="evidence" value="ECO:0007669"/>
    <property type="project" value="InterPro"/>
</dbReference>
<dbReference type="SMART" id="SM00267">
    <property type="entry name" value="GGDEF"/>
    <property type="match status" value="1"/>
</dbReference>
<reference evidence="4 5" key="1">
    <citation type="submission" date="2019-07" db="EMBL/GenBank/DDBJ databases">
        <title>Rhodococcus cavernicolus sp. nov., isolated from a cave.</title>
        <authorList>
            <person name="Lee S.D."/>
        </authorList>
    </citation>
    <scope>NUCLEOTIDE SEQUENCE [LARGE SCALE GENOMIC DNA]</scope>
    <source>
        <strain evidence="4 5">C1-24</strain>
    </source>
</reference>
<dbReference type="EMBL" id="VLNY01000007">
    <property type="protein sequence ID" value="KAA0022051.1"/>
    <property type="molecule type" value="Genomic_DNA"/>
</dbReference>
<dbReference type="CDD" id="cd01949">
    <property type="entry name" value="GGDEF"/>
    <property type="match status" value="1"/>
</dbReference>
<dbReference type="OrthoDB" id="23692at2"/>
<dbReference type="SUPFAM" id="SSF141868">
    <property type="entry name" value="EAL domain-like"/>
    <property type="match status" value="1"/>
</dbReference>
<organism evidence="4 5">
    <name type="scientific">Antrihabitans cavernicola</name>
    <dbReference type="NCBI Taxonomy" id="2495913"/>
    <lineage>
        <taxon>Bacteria</taxon>
        <taxon>Bacillati</taxon>
        <taxon>Actinomycetota</taxon>
        <taxon>Actinomycetes</taxon>
        <taxon>Mycobacteriales</taxon>
        <taxon>Nocardiaceae</taxon>
        <taxon>Antrihabitans</taxon>
    </lineage>
</organism>
<feature type="transmembrane region" description="Helical" evidence="1">
    <location>
        <begin position="155"/>
        <end position="183"/>
    </location>
</feature>
<dbReference type="Pfam" id="PF00990">
    <property type="entry name" value="GGDEF"/>
    <property type="match status" value="1"/>
</dbReference>
<comment type="caution">
    <text evidence="4">The sequence shown here is derived from an EMBL/GenBank/DDBJ whole genome shotgun (WGS) entry which is preliminary data.</text>
</comment>
<evidence type="ECO:0000313" key="4">
    <source>
        <dbReference type="EMBL" id="KAA0022051.1"/>
    </source>
</evidence>
<dbReference type="InterPro" id="IPR001633">
    <property type="entry name" value="EAL_dom"/>
</dbReference>
<proteinExistence type="predicted"/>
<keyword evidence="1" id="KW-0812">Transmembrane</keyword>
<dbReference type="Pfam" id="PF00563">
    <property type="entry name" value="EAL"/>
    <property type="match status" value="1"/>
</dbReference>
<dbReference type="Gene3D" id="3.30.70.270">
    <property type="match status" value="1"/>
</dbReference>
<dbReference type="InterPro" id="IPR043128">
    <property type="entry name" value="Rev_trsase/Diguanyl_cyclase"/>
</dbReference>
<dbReference type="CDD" id="cd01948">
    <property type="entry name" value="EAL"/>
    <property type="match status" value="1"/>
</dbReference>
<dbReference type="InterPro" id="IPR029787">
    <property type="entry name" value="Nucleotide_cyclase"/>
</dbReference>
<evidence type="ECO:0000313" key="5">
    <source>
        <dbReference type="Proteomes" id="UP000322244"/>
    </source>
</evidence>
<dbReference type="NCBIfam" id="TIGR00254">
    <property type="entry name" value="GGDEF"/>
    <property type="match status" value="1"/>
</dbReference>
<dbReference type="SUPFAM" id="SSF55073">
    <property type="entry name" value="Nucleotide cyclase"/>
    <property type="match status" value="1"/>
</dbReference>
<sequence>MQQFVGRRGTRLAIAGLPPTVLQRDVMGRTTAAFFFFIGLAGVALGAAMPVPPGNRAILLAGAVLSIVLSVVVAALRARLSPIGHVASIVFAVVVLTALIGQSPSVAGDVAMASLYTCVACHAALMFSLRNSALITALAVASCVGLAVFDPDMPWWSAIPIATATALIGAGVSLVTAVARAAVIDHQTGLLNRRGFDFAIEAEINTAAASGDELALILLDLDGFKSINDDLGRSGGDRLIRDIATRWRDEVGRVGIVSRYGGDEFAVLVRGTSETAAAALADRLRSAVRTACSVGVTGWLPGDTVSLFIGRADVGLFRAKRAGGDRIVVESSRRPALVEQIRDAIREGAFHVHFQPIVRLSTGNGTVAVEALVRWHSPPYPDISPEGIVQLAEDNGLIADLGRLVLEEACTEAERLRGNRSEMIVSVNVSGAELGDPAYCESVLATLARLAWSPERLVLEVTERDMAADSPEAIRQLTRLRSAGIRIAIDDFGSGYSSLARIAALPCDILKIDRAVIADVTTAPPLLDAITAVAAAFQLAVIVEGIETAQQAELLAAHGIDFAQGYYFARPQPAAELFG</sequence>
<feature type="domain" description="EAL" evidence="2">
    <location>
        <begin position="334"/>
        <end position="579"/>
    </location>
</feature>
<evidence type="ECO:0000256" key="1">
    <source>
        <dbReference type="SAM" id="Phobius"/>
    </source>
</evidence>
<dbReference type="PANTHER" id="PTHR33121:SF70">
    <property type="entry name" value="SIGNALING PROTEIN YKOW"/>
    <property type="match status" value="1"/>
</dbReference>
<dbReference type="RefSeq" id="WP_149431414.1">
    <property type="nucleotide sequence ID" value="NZ_VLNY01000007.1"/>
</dbReference>
<protein>
    <submittedName>
        <fullName evidence="4">Bifunctional diguanylate cyclase/phosphodiesterase</fullName>
    </submittedName>
</protein>
<dbReference type="PROSITE" id="PS50887">
    <property type="entry name" value="GGDEF"/>
    <property type="match status" value="1"/>
</dbReference>
<dbReference type="PANTHER" id="PTHR33121">
    <property type="entry name" value="CYCLIC DI-GMP PHOSPHODIESTERASE PDEF"/>
    <property type="match status" value="1"/>
</dbReference>
<name>A0A5A7SCW6_9NOCA</name>